<dbReference type="Pfam" id="PF00015">
    <property type="entry name" value="MCPsignal"/>
    <property type="match status" value="1"/>
</dbReference>
<dbReference type="FunFam" id="1.10.287.950:FF:000001">
    <property type="entry name" value="Methyl-accepting chemotaxis sensory transducer"/>
    <property type="match status" value="1"/>
</dbReference>
<feature type="region of interest" description="Disordered" evidence="8">
    <location>
        <begin position="354"/>
        <end position="376"/>
    </location>
</feature>
<comment type="caution">
    <text evidence="12">The sequence shown here is derived from an EMBL/GenBank/DDBJ whole genome shotgun (WGS) entry which is preliminary data.</text>
</comment>
<evidence type="ECO:0000259" key="11">
    <source>
        <dbReference type="PROSITE" id="PS50885"/>
    </source>
</evidence>
<sequence>MPSLTIQQKLLLLTFSVVVAMVILVASLFQTMSALTTASTNANRLTEIKAETLTLRRHEKDFLMRRNAGYLSKFKQTQTRLNAHLSALGKELDPKHRLQVNEVRDALRGYQASFEQVVATRTSIGLDHNSGREGALRKAVHAIESLLNEIQDGTLSAQMLMLRRNEKDFLMRLDLKYQEQLAKNVVGFDTLLLTHFGLTDDQRDMARELLVRYQQEFNALVSEYEVFGLTPQQGLRGEMRDQVHQSESLVKEMSAQVQQSIDQQIQSSKRMALILAAVLVIGIGVFISLIANSIRRPLKDLATTMTQASAERDLSVRAVVHSQDEIGEIATVYNRMTEAFCKVIDNAQHSSHAVSRASESLSRGTEEASSTILQQQSENSQVATAIQQMASTVQEVAQNTNDASAASTQAAQEAERGRRLVLETSDGIESLAQLVEHSSESLITLEQESENIGEVLSVIQGIAEQTNLLALNAAIEAARAGEQGRGFAVVADEVRTLARNSQDSTEEIRAIIERLQQGANQSVSDMDKGRQQAREAVEQARIAGQSLQAIAESVEVMSNMNTQIACAVEEQTSVAQEINRNINNMAEGSALTADMVQESAQTAEQLANLSVDLQREIDQFKVS</sequence>
<keyword evidence="5 7" id="KW-0807">Transducer</keyword>
<evidence type="ECO:0000256" key="6">
    <source>
        <dbReference type="ARBA" id="ARBA00029447"/>
    </source>
</evidence>
<evidence type="ECO:0000259" key="10">
    <source>
        <dbReference type="PROSITE" id="PS50111"/>
    </source>
</evidence>
<evidence type="ECO:0000256" key="1">
    <source>
        <dbReference type="ARBA" id="ARBA00004141"/>
    </source>
</evidence>
<evidence type="ECO:0000256" key="4">
    <source>
        <dbReference type="ARBA" id="ARBA00023136"/>
    </source>
</evidence>
<evidence type="ECO:0000256" key="8">
    <source>
        <dbReference type="SAM" id="MobiDB-lite"/>
    </source>
</evidence>
<dbReference type="Pfam" id="PF00672">
    <property type="entry name" value="HAMP"/>
    <property type="match status" value="1"/>
</dbReference>
<dbReference type="InterPro" id="IPR004089">
    <property type="entry name" value="MCPsignal_dom"/>
</dbReference>
<dbReference type="Gene3D" id="1.10.287.950">
    <property type="entry name" value="Methyl-accepting chemotaxis protein"/>
    <property type="match status" value="1"/>
</dbReference>
<dbReference type="SUPFAM" id="SSF58104">
    <property type="entry name" value="Methyl-accepting chemotaxis protein (MCP) signaling domain"/>
    <property type="match status" value="1"/>
</dbReference>
<comment type="subcellular location">
    <subcellularLocation>
        <location evidence="1">Membrane</location>
        <topology evidence="1">Multi-pass membrane protein</topology>
    </subcellularLocation>
</comment>
<feature type="domain" description="Methyl-accepting transducer" evidence="10">
    <location>
        <begin position="350"/>
        <end position="586"/>
    </location>
</feature>
<dbReference type="AlphaFoldDB" id="A0AA37RZD1"/>
<feature type="transmembrane region" description="Helical" evidence="9">
    <location>
        <begin position="271"/>
        <end position="291"/>
    </location>
</feature>
<gene>
    <name evidence="12" type="ORF">GCM10007895_31060</name>
</gene>
<dbReference type="SMART" id="SM00283">
    <property type="entry name" value="MA"/>
    <property type="match status" value="1"/>
</dbReference>
<dbReference type="InterPro" id="IPR003660">
    <property type="entry name" value="HAMP_dom"/>
</dbReference>
<evidence type="ECO:0000256" key="9">
    <source>
        <dbReference type="SAM" id="Phobius"/>
    </source>
</evidence>
<evidence type="ECO:0000256" key="7">
    <source>
        <dbReference type="PROSITE-ProRule" id="PRU00284"/>
    </source>
</evidence>
<proteinExistence type="inferred from homology"/>
<keyword evidence="13" id="KW-1185">Reference proteome</keyword>
<evidence type="ECO:0000313" key="12">
    <source>
        <dbReference type="EMBL" id="GLP97799.1"/>
    </source>
</evidence>
<evidence type="ECO:0000313" key="13">
    <source>
        <dbReference type="Proteomes" id="UP001161422"/>
    </source>
</evidence>
<dbReference type="CDD" id="cd06225">
    <property type="entry name" value="HAMP"/>
    <property type="match status" value="1"/>
</dbReference>
<reference evidence="12" key="1">
    <citation type="journal article" date="2014" name="Int. J. Syst. Evol. Microbiol.">
        <title>Complete genome sequence of Corynebacterium casei LMG S-19264T (=DSM 44701T), isolated from a smear-ripened cheese.</title>
        <authorList>
            <consortium name="US DOE Joint Genome Institute (JGI-PGF)"/>
            <person name="Walter F."/>
            <person name="Albersmeier A."/>
            <person name="Kalinowski J."/>
            <person name="Ruckert C."/>
        </authorList>
    </citation>
    <scope>NUCLEOTIDE SEQUENCE</scope>
    <source>
        <strain evidence="12">NBRC 101628</strain>
    </source>
</reference>
<keyword evidence="2 9" id="KW-0812">Transmembrane</keyword>
<dbReference type="PANTHER" id="PTHR32089">
    <property type="entry name" value="METHYL-ACCEPTING CHEMOTAXIS PROTEIN MCPB"/>
    <property type="match status" value="1"/>
</dbReference>
<keyword evidence="3 9" id="KW-1133">Transmembrane helix</keyword>
<organism evidence="12 13">
    <name type="scientific">Paraferrimonas sedimenticola</name>
    <dbReference type="NCBI Taxonomy" id="375674"/>
    <lineage>
        <taxon>Bacteria</taxon>
        <taxon>Pseudomonadati</taxon>
        <taxon>Pseudomonadota</taxon>
        <taxon>Gammaproteobacteria</taxon>
        <taxon>Alteromonadales</taxon>
        <taxon>Ferrimonadaceae</taxon>
        <taxon>Paraferrimonas</taxon>
    </lineage>
</organism>
<evidence type="ECO:0000256" key="3">
    <source>
        <dbReference type="ARBA" id="ARBA00022989"/>
    </source>
</evidence>
<dbReference type="InterPro" id="IPR032255">
    <property type="entry name" value="HBM"/>
</dbReference>
<dbReference type="Proteomes" id="UP001161422">
    <property type="component" value="Unassembled WGS sequence"/>
</dbReference>
<dbReference type="RefSeq" id="WP_095507113.1">
    <property type="nucleotide sequence ID" value="NZ_BSNC01000011.1"/>
</dbReference>
<dbReference type="SMART" id="SM01358">
    <property type="entry name" value="HBM"/>
    <property type="match status" value="1"/>
</dbReference>
<dbReference type="PROSITE" id="PS50885">
    <property type="entry name" value="HAMP"/>
    <property type="match status" value="1"/>
</dbReference>
<dbReference type="GO" id="GO:0007165">
    <property type="term" value="P:signal transduction"/>
    <property type="evidence" value="ECO:0007669"/>
    <property type="project" value="UniProtKB-KW"/>
</dbReference>
<accession>A0AA37RZD1</accession>
<dbReference type="GO" id="GO:0006935">
    <property type="term" value="P:chemotaxis"/>
    <property type="evidence" value="ECO:0007669"/>
    <property type="project" value="UniProtKB-ARBA"/>
</dbReference>
<evidence type="ECO:0000256" key="2">
    <source>
        <dbReference type="ARBA" id="ARBA00022692"/>
    </source>
</evidence>
<evidence type="ECO:0000256" key="5">
    <source>
        <dbReference type="ARBA" id="ARBA00023224"/>
    </source>
</evidence>
<name>A0AA37RZD1_9GAMM</name>
<dbReference type="CDD" id="cd11386">
    <property type="entry name" value="MCP_signal"/>
    <property type="match status" value="1"/>
</dbReference>
<keyword evidence="4 9" id="KW-0472">Membrane</keyword>
<dbReference type="PANTHER" id="PTHR32089:SF119">
    <property type="entry name" value="METHYL-ACCEPTING CHEMOTAXIS PROTEIN CTPL"/>
    <property type="match status" value="1"/>
</dbReference>
<dbReference type="GO" id="GO:0016020">
    <property type="term" value="C:membrane"/>
    <property type="evidence" value="ECO:0007669"/>
    <property type="project" value="UniProtKB-SubCell"/>
</dbReference>
<dbReference type="EMBL" id="BSNC01000011">
    <property type="protein sequence ID" value="GLP97799.1"/>
    <property type="molecule type" value="Genomic_DNA"/>
</dbReference>
<feature type="domain" description="HAMP" evidence="11">
    <location>
        <begin position="292"/>
        <end position="345"/>
    </location>
</feature>
<dbReference type="SMART" id="SM00304">
    <property type="entry name" value="HAMP"/>
    <property type="match status" value="2"/>
</dbReference>
<reference evidence="12" key="2">
    <citation type="submission" date="2023-01" db="EMBL/GenBank/DDBJ databases">
        <title>Draft genome sequence of Paraferrimonas sedimenticola strain NBRC 101628.</title>
        <authorList>
            <person name="Sun Q."/>
            <person name="Mori K."/>
        </authorList>
    </citation>
    <scope>NUCLEOTIDE SEQUENCE</scope>
    <source>
        <strain evidence="12">NBRC 101628</strain>
    </source>
</reference>
<comment type="similarity">
    <text evidence="6">Belongs to the methyl-accepting chemotaxis (MCP) protein family.</text>
</comment>
<protein>
    <submittedName>
        <fullName evidence="12">Methyl-accepting chemotaxis protein</fullName>
    </submittedName>
</protein>
<dbReference type="PROSITE" id="PS50111">
    <property type="entry name" value="CHEMOTAXIS_TRANSDUC_2"/>
    <property type="match status" value="1"/>
</dbReference>